<organism evidence="2 3">
    <name type="scientific">Chrysochromulina tobinii</name>
    <dbReference type="NCBI Taxonomy" id="1460289"/>
    <lineage>
        <taxon>Eukaryota</taxon>
        <taxon>Haptista</taxon>
        <taxon>Haptophyta</taxon>
        <taxon>Prymnesiophyceae</taxon>
        <taxon>Prymnesiales</taxon>
        <taxon>Chrysochromulinaceae</taxon>
        <taxon>Chrysochromulina</taxon>
    </lineage>
</organism>
<name>A0A0M0J3L6_9EUKA</name>
<protein>
    <submittedName>
        <fullName evidence="2">Uncharacterized protein</fullName>
    </submittedName>
</protein>
<sequence>MKSEFQSPSPPHELRFVADAALEIAAFVSGALASTGAAATSISAVGHSATAIHVHVNVRNPAAGGTLLSAVELLGVLFAWIRFDQVTLRFARSWMWSEPSCAPLLATGAEMGSLEDPWVYAGDIGMPSSGNSAAEGPRPATSASAVAGDAAAEAPEMNPEMISDAEMRARYDVPSFVRAVWTVVHADGFEELSEQHKIGRLFGLSSPAEALTRQCSINLMAIRKHGTLEFRRFHGSLDATLIVRWAHFCVAFVECFRSRPWLLLSEHPSAEAALQALQTAQEEATADELMACMHGFVDPKLASHMASDAVR</sequence>
<dbReference type="EMBL" id="JWZX01003385">
    <property type="protein sequence ID" value="KOO21156.1"/>
    <property type="molecule type" value="Genomic_DNA"/>
</dbReference>
<dbReference type="Proteomes" id="UP000037460">
    <property type="component" value="Unassembled WGS sequence"/>
</dbReference>
<comment type="caution">
    <text evidence="2">The sequence shown here is derived from an EMBL/GenBank/DDBJ whole genome shotgun (WGS) entry which is preliminary data.</text>
</comment>
<proteinExistence type="predicted"/>
<feature type="region of interest" description="Disordered" evidence="1">
    <location>
        <begin position="130"/>
        <end position="152"/>
    </location>
</feature>
<evidence type="ECO:0000256" key="1">
    <source>
        <dbReference type="SAM" id="MobiDB-lite"/>
    </source>
</evidence>
<evidence type="ECO:0000313" key="2">
    <source>
        <dbReference type="EMBL" id="KOO21156.1"/>
    </source>
</evidence>
<gene>
    <name evidence="2" type="ORF">Ctob_000095</name>
</gene>
<dbReference type="OrthoDB" id="47244at2759"/>
<evidence type="ECO:0000313" key="3">
    <source>
        <dbReference type="Proteomes" id="UP000037460"/>
    </source>
</evidence>
<accession>A0A0M0J3L6</accession>
<dbReference type="AlphaFoldDB" id="A0A0M0J3L6"/>
<reference evidence="3" key="1">
    <citation type="journal article" date="2015" name="PLoS Genet.">
        <title>Genome Sequence and Transcriptome Analyses of Chrysochromulina tobin: Metabolic Tools for Enhanced Algal Fitness in the Prominent Order Prymnesiales (Haptophyceae).</title>
        <authorList>
            <person name="Hovde B.T."/>
            <person name="Deodato C.R."/>
            <person name="Hunsperger H.M."/>
            <person name="Ryken S.A."/>
            <person name="Yost W."/>
            <person name="Jha R.K."/>
            <person name="Patterson J."/>
            <person name="Monnat R.J. Jr."/>
            <person name="Barlow S.B."/>
            <person name="Starkenburg S.R."/>
            <person name="Cattolico R.A."/>
        </authorList>
    </citation>
    <scope>NUCLEOTIDE SEQUENCE</scope>
    <source>
        <strain evidence="3">CCMP291</strain>
    </source>
</reference>
<keyword evidence="3" id="KW-1185">Reference proteome</keyword>
<feature type="compositionally biased region" description="Low complexity" evidence="1">
    <location>
        <begin position="140"/>
        <end position="152"/>
    </location>
</feature>